<proteinExistence type="predicted"/>
<protein>
    <recommendedName>
        <fullName evidence="3">PiggyBac transposable element-derived protein domain-containing protein</fullName>
    </recommendedName>
</protein>
<evidence type="ECO:0000313" key="2">
    <source>
        <dbReference type="Proteomes" id="UP000030753"/>
    </source>
</evidence>
<dbReference type="AlphaFoldDB" id="W9HFI0"/>
<reference evidence="1 2" key="1">
    <citation type="submission" date="2011-06" db="EMBL/GenBank/DDBJ databases">
        <title>The Genome Sequence of Fusarium oxysporum FOSC 3-a.</title>
        <authorList>
            <consortium name="The Broad Institute Genome Sequencing Platform"/>
            <person name="Ma L.-J."/>
            <person name="Gale L.R."/>
            <person name="Schwartz D.C."/>
            <person name="Zhou S."/>
            <person name="Corby-Kistler H."/>
            <person name="Young S.K."/>
            <person name="Zeng Q."/>
            <person name="Gargeya S."/>
            <person name="Fitzgerald M."/>
            <person name="Haas B."/>
            <person name="Abouelleil A."/>
            <person name="Alvarado L."/>
            <person name="Arachchi H.M."/>
            <person name="Berlin A."/>
            <person name="Brown A."/>
            <person name="Chapman S.B."/>
            <person name="Chen Z."/>
            <person name="Dunbar C."/>
            <person name="Freedman E."/>
            <person name="Gearin G."/>
            <person name="Gellesch M."/>
            <person name="Goldberg J."/>
            <person name="Griggs A."/>
            <person name="Gujja S."/>
            <person name="Heiman D."/>
            <person name="Howarth C."/>
            <person name="Larson L."/>
            <person name="Lui A."/>
            <person name="MacDonald P.J.P."/>
            <person name="Mehta T."/>
            <person name="Montmayeur A."/>
            <person name="Murphy C."/>
            <person name="Neiman D."/>
            <person name="Pearson M."/>
            <person name="Priest M."/>
            <person name="Roberts A."/>
            <person name="Saif S."/>
            <person name="Shea T."/>
            <person name="Shenoy N."/>
            <person name="Sisk P."/>
            <person name="Stolte C."/>
            <person name="Sykes S."/>
            <person name="Wortman J."/>
            <person name="Nusbaum C."/>
            <person name="Birren B."/>
        </authorList>
    </citation>
    <scope>NUCLEOTIDE SEQUENCE [LARGE SCALE GENOMIC DNA]</scope>
    <source>
        <strain evidence="2">FOSC 3-a</strain>
    </source>
</reference>
<sequence length="132" mass="15008">MTSQSIPDVLQASCDFDDHSFHTHSQRAADDPTGVPVFPPEEAVGDDFTPFNIEYRDFHINILPPTPLELFQLLTPISLIHSWIGYTNAWVAYLIENGIIDNWNTPISKGSRILKWEGISTPPVYVWLRVMI</sequence>
<gene>
    <name evidence="1" type="ORF">FOYG_17144</name>
</gene>
<evidence type="ECO:0008006" key="3">
    <source>
        <dbReference type="Google" id="ProtNLM"/>
    </source>
</evidence>
<name>W9HFI0_FUSOX</name>
<dbReference type="EMBL" id="JH717856">
    <property type="protein sequence ID" value="EWY79750.1"/>
    <property type="molecule type" value="Genomic_DNA"/>
</dbReference>
<organism evidence="1 2">
    <name type="scientific">Fusarium oxysporum NRRL 32931</name>
    <dbReference type="NCBI Taxonomy" id="660029"/>
    <lineage>
        <taxon>Eukaryota</taxon>
        <taxon>Fungi</taxon>
        <taxon>Dikarya</taxon>
        <taxon>Ascomycota</taxon>
        <taxon>Pezizomycotina</taxon>
        <taxon>Sordariomycetes</taxon>
        <taxon>Hypocreomycetidae</taxon>
        <taxon>Hypocreales</taxon>
        <taxon>Nectriaceae</taxon>
        <taxon>Fusarium</taxon>
        <taxon>Fusarium oxysporum species complex</taxon>
    </lineage>
</organism>
<dbReference type="HOGENOM" id="CLU_1927707_0_0_1"/>
<evidence type="ECO:0000313" key="1">
    <source>
        <dbReference type="EMBL" id="EWY79750.1"/>
    </source>
</evidence>
<dbReference type="Proteomes" id="UP000030753">
    <property type="component" value="Unassembled WGS sequence"/>
</dbReference>
<accession>W9HFI0</accession>